<evidence type="ECO:0000313" key="2">
    <source>
        <dbReference type="Proteomes" id="UP000799754"/>
    </source>
</evidence>
<proteinExistence type="predicted"/>
<accession>A0ACB6SD15</accession>
<sequence length="273" mass="28893">MPSRSFILSFLYATSLVAAASQKCYSLTGAELDDTFAPCNSTAKHSGCCATNRPAGSADICLDSGLCMATKSEYMGTIWQPGCTDSTGKATECPQLCPGANNDFDGLNPVSAWNIQTCDFGTYCCRAINDRRNCCNNSTAPRITTSSIGAFQLQTATAVSSSTSTAASSSAIATESSSNLEATLTFKGDVCKSERHKTAVVGGAVGGMLGAAVVGLMGVVCWMSKREQRQRKLKEHYEEQFSQTWAYRKAMAASSTSMKTDVHEEFNGKPSGS</sequence>
<comment type="caution">
    <text evidence="1">The sequence shown here is derived from an EMBL/GenBank/DDBJ whole genome shotgun (WGS) entry which is preliminary data.</text>
</comment>
<name>A0ACB6SD15_9PLEO</name>
<gene>
    <name evidence="1" type="ORF">BU25DRAFT_407550</name>
</gene>
<organism evidence="1 2">
    <name type="scientific">Macroventuria anomochaeta</name>
    <dbReference type="NCBI Taxonomy" id="301207"/>
    <lineage>
        <taxon>Eukaryota</taxon>
        <taxon>Fungi</taxon>
        <taxon>Dikarya</taxon>
        <taxon>Ascomycota</taxon>
        <taxon>Pezizomycotina</taxon>
        <taxon>Dothideomycetes</taxon>
        <taxon>Pleosporomycetidae</taxon>
        <taxon>Pleosporales</taxon>
        <taxon>Pleosporineae</taxon>
        <taxon>Didymellaceae</taxon>
        <taxon>Macroventuria</taxon>
    </lineage>
</organism>
<keyword evidence="2" id="KW-1185">Reference proteome</keyword>
<evidence type="ECO:0000313" key="1">
    <source>
        <dbReference type="EMBL" id="KAF2630982.1"/>
    </source>
</evidence>
<dbReference type="Proteomes" id="UP000799754">
    <property type="component" value="Unassembled WGS sequence"/>
</dbReference>
<dbReference type="EMBL" id="MU006705">
    <property type="protein sequence ID" value="KAF2630982.1"/>
    <property type="molecule type" value="Genomic_DNA"/>
</dbReference>
<protein>
    <submittedName>
        <fullName evidence="1">Uncharacterized protein</fullName>
    </submittedName>
</protein>
<reference evidence="1" key="1">
    <citation type="journal article" date="2020" name="Stud. Mycol.">
        <title>101 Dothideomycetes genomes: a test case for predicting lifestyles and emergence of pathogens.</title>
        <authorList>
            <person name="Haridas S."/>
            <person name="Albert R."/>
            <person name="Binder M."/>
            <person name="Bloem J."/>
            <person name="Labutti K."/>
            <person name="Salamov A."/>
            <person name="Andreopoulos B."/>
            <person name="Baker S."/>
            <person name="Barry K."/>
            <person name="Bills G."/>
            <person name="Bluhm B."/>
            <person name="Cannon C."/>
            <person name="Castanera R."/>
            <person name="Culley D."/>
            <person name="Daum C."/>
            <person name="Ezra D."/>
            <person name="Gonzalez J."/>
            <person name="Henrissat B."/>
            <person name="Kuo A."/>
            <person name="Liang C."/>
            <person name="Lipzen A."/>
            <person name="Lutzoni F."/>
            <person name="Magnuson J."/>
            <person name="Mondo S."/>
            <person name="Nolan M."/>
            <person name="Ohm R."/>
            <person name="Pangilinan J."/>
            <person name="Park H.-J."/>
            <person name="Ramirez L."/>
            <person name="Alfaro M."/>
            <person name="Sun H."/>
            <person name="Tritt A."/>
            <person name="Yoshinaga Y."/>
            <person name="Zwiers L.-H."/>
            <person name="Turgeon B."/>
            <person name="Goodwin S."/>
            <person name="Spatafora J."/>
            <person name="Crous P."/>
            <person name="Grigoriev I."/>
        </authorList>
    </citation>
    <scope>NUCLEOTIDE SEQUENCE</scope>
    <source>
        <strain evidence="1">CBS 525.71</strain>
    </source>
</reference>